<reference evidence="1 2" key="1">
    <citation type="submission" date="2019-03" db="EMBL/GenBank/DDBJ databases">
        <authorList>
            <person name="Kox A.R. M."/>
        </authorList>
    </citation>
    <scope>NUCLEOTIDE SEQUENCE [LARGE SCALE GENOMIC DNA]</scope>
    <source>
        <strain evidence="1">MTUNDRAET4 annotated genome</strain>
    </source>
</reference>
<proteinExistence type="predicted"/>
<sequence>MKFLNSESYAHLFCRPRQQSPVESRVWHFHMDSRRATLLLQIEGEESSGLADSLCRAPFCP</sequence>
<name>A0A4U8Z338_METTU</name>
<protein>
    <submittedName>
        <fullName evidence="1">Uncharacterized protein</fullName>
    </submittedName>
</protein>
<dbReference type="KEGG" id="mtun:MTUNDRAET4_2888"/>
<accession>A0A4U8Z338</accession>
<dbReference type="AlphaFoldDB" id="A0A4U8Z338"/>
<gene>
    <name evidence="1" type="ORF">MTUNDRAET4_2888</name>
</gene>
<dbReference type="Proteomes" id="UP000294360">
    <property type="component" value="Chromosome"/>
</dbReference>
<organism evidence="1 2">
    <name type="scientific">Methylocella tundrae</name>
    <dbReference type="NCBI Taxonomy" id="227605"/>
    <lineage>
        <taxon>Bacteria</taxon>
        <taxon>Pseudomonadati</taxon>
        <taxon>Pseudomonadota</taxon>
        <taxon>Alphaproteobacteria</taxon>
        <taxon>Hyphomicrobiales</taxon>
        <taxon>Beijerinckiaceae</taxon>
        <taxon>Methylocella</taxon>
    </lineage>
</organism>
<evidence type="ECO:0000313" key="2">
    <source>
        <dbReference type="Proteomes" id="UP000294360"/>
    </source>
</evidence>
<evidence type="ECO:0000313" key="1">
    <source>
        <dbReference type="EMBL" id="VFU09775.1"/>
    </source>
</evidence>
<dbReference type="EMBL" id="LR536450">
    <property type="protein sequence ID" value="VFU09775.1"/>
    <property type="molecule type" value="Genomic_DNA"/>
</dbReference>